<evidence type="ECO:0000256" key="10">
    <source>
        <dbReference type="ARBA" id="ARBA00023136"/>
    </source>
</evidence>
<keyword evidence="6" id="KW-0598">Phosphotransferase system</keyword>
<sequence length="480" mass="51515">MNKYNEMAKLALNNFGGLDNIEHISHCATRLRIDVVKASAVDIEKFKNLPDSAGAILRQNQIQIIIGPNVSDAYNAFKDEYDSSILKSSIKNINGDEKKENENIKHNATWYLDKFATFVAPIFMPVVPAMIVGGMILSIRNLLINYFGMDINSGTANILFSIFLAGFTFLPVYIGYTVAAQLKMQPIMGAFLGALLLTQGINNTAGLNFLGINIPQVEYGSTILPVILGVFFMYYVDKLLKKVIPEFLVYFVKPLLTMIICVPVLLIILGPLGTRASGAIGDFCIWLGDTVGFLSQPILSAAYPYMVMLGIDKALMAIGINLVATVGYDPVSVVIGFVSNLSIGASALAVATTIKENKAQKGMISSFAITALCGVTEPAFYGSLISRPRVLIGTAIGAVSGGLVAGILGLKAFVAGGCPGLLTFLYFVDKQGSLHHVFIAAIVAVVSIIVSFTASKLILTIDAKKRINSIEHPIVDTKKA</sequence>
<feature type="transmembrane region" description="Helical" evidence="12">
    <location>
        <begin position="334"/>
        <end position="354"/>
    </location>
</feature>
<dbReference type="CDD" id="cd00212">
    <property type="entry name" value="PTS_IIB_glc"/>
    <property type="match status" value="1"/>
</dbReference>
<feature type="active site" description="Phosphocysteine intermediate; for EIIB activity" evidence="11">
    <location>
        <position position="27"/>
    </location>
</feature>
<keyword evidence="5" id="KW-0808">Transferase</keyword>
<evidence type="ECO:0000256" key="9">
    <source>
        <dbReference type="ARBA" id="ARBA00022989"/>
    </source>
</evidence>
<dbReference type="InterPro" id="IPR018113">
    <property type="entry name" value="PTrfase_EIIB_Cys"/>
</dbReference>
<evidence type="ECO:0000259" key="14">
    <source>
        <dbReference type="PROSITE" id="PS51103"/>
    </source>
</evidence>
<feature type="transmembrane region" description="Helical" evidence="12">
    <location>
        <begin position="434"/>
        <end position="459"/>
    </location>
</feature>
<feature type="transmembrane region" description="Helical" evidence="12">
    <location>
        <begin position="191"/>
        <end position="211"/>
    </location>
</feature>
<dbReference type="PROSITE" id="PS51098">
    <property type="entry name" value="PTS_EIIB_TYPE_1"/>
    <property type="match status" value="1"/>
</dbReference>
<keyword evidence="4" id="KW-0762">Sugar transport</keyword>
<evidence type="ECO:0000256" key="8">
    <source>
        <dbReference type="ARBA" id="ARBA00022777"/>
    </source>
</evidence>
<feature type="domain" description="PTS EIIB type-1" evidence="13">
    <location>
        <begin position="5"/>
        <end position="87"/>
    </location>
</feature>
<name>A0ABU5MBJ2_RAOPL</name>
<feature type="transmembrane region" description="Helical" evidence="12">
    <location>
        <begin position="217"/>
        <end position="236"/>
    </location>
</feature>
<keyword evidence="10 12" id="KW-0472">Membrane</keyword>
<protein>
    <submittedName>
        <fullName evidence="15">PTS transporter subunit EIIC</fullName>
    </submittedName>
</protein>
<evidence type="ECO:0000256" key="6">
    <source>
        <dbReference type="ARBA" id="ARBA00022683"/>
    </source>
</evidence>
<dbReference type="PANTHER" id="PTHR30175">
    <property type="entry name" value="PHOSPHOTRANSFERASE SYSTEM TRANSPORT PROTEIN"/>
    <property type="match status" value="1"/>
</dbReference>
<organism evidence="15 16">
    <name type="scientific">Raoultella planticola</name>
    <name type="common">Klebsiella planticola</name>
    <dbReference type="NCBI Taxonomy" id="575"/>
    <lineage>
        <taxon>Bacteria</taxon>
        <taxon>Pseudomonadati</taxon>
        <taxon>Pseudomonadota</taxon>
        <taxon>Gammaproteobacteria</taxon>
        <taxon>Enterobacterales</taxon>
        <taxon>Enterobacteriaceae</taxon>
        <taxon>Klebsiella/Raoultella group</taxon>
        <taxon>Raoultella</taxon>
    </lineage>
</organism>
<gene>
    <name evidence="15" type="ORF">U5E74_28790</name>
</gene>
<accession>A0ABU5MBJ2</accession>
<keyword evidence="7 12" id="KW-0812">Transmembrane</keyword>
<dbReference type="EMBL" id="JAXUDK010000041">
    <property type="protein sequence ID" value="MDZ7469583.1"/>
    <property type="molecule type" value="Genomic_DNA"/>
</dbReference>
<dbReference type="InterPro" id="IPR050558">
    <property type="entry name" value="PTS_Sugar-Specific_Components"/>
</dbReference>
<evidence type="ECO:0000256" key="5">
    <source>
        <dbReference type="ARBA" id="ARBA00022679"/>
    </source>
</evidence>
<evidence type="ECO:0000256" key="11">
    <source>
        <dbReference type="PROSITE-ProRule" id="PRU00421"/>
    </source>
</evidence>
<evidence type="ECO:0000256" key="1">
    <source>
        <dbReference type="ARBA" id="ARBA00004651"/>
    </source>
</evidence>
<evidence type="ECO:0000256" key="12">
    <source>
        <dbReference type="SAM" id="Phobius"/>
    </source>
</evidence>
<dbReference type="RefSeq" id="WP_318330888.1">
    <property type="nucleotide sequence ID" value="NZ_JAWQIZ010000036.1"/>
</dbReference>
<keyword evidence="16" id="KW-1185">Reference proteome</keyword>
<dbReference type="Pfam" id="PF02378">
    <property type="entry name" value="PTS_EIIC"/>
    <property type="match status" value="1"/>
</dbReference>
<proteinExistence type="predicted"/>
<feature type="transmembrane region" description="Helical" evidence="12">
    <location>
        <begin position="306"/>
        <end position="328"/>
    </location>
</feature>
<evidence type="ECO:0000256" key="3">
    <source>
        <dbReference type="ARBA" id="ARBA00022475"/>
    </source>
</evidence>
<feature type="transmembrane region" description="Helical" evidence="12">
    <location>
        <begin position="248"/>
        <end position="270"/>
    </location>
</feature>
<dbReference type="Pfam" id="PF00367">
    <property type="entry name" value="PTS_EIIB"/>
    <property type="match status" value="1"/>
</dbReference>
<comment type="caution">
    <text evidence="15">The sequence shown here is derived from an EMBL/GenBank/DDBJ whole genome shotgun (WGS) entry which is preliminary data.</text>
</comment>
<dbReference type="InterPro" id="IPR013013">
    <property type="entry name" value="PTS_EIIC_1"/>
</dbReference>
<feature type="domain" description="PTS EIIC type-1" evidence="14">
    <location>
        <begin position="117"/>
        <end position="471"/>
    </location>
</feature>
<dbReference type="InterPro" id="IPR001996">
    <property type="entry name" value="PTS_IIB_1"/>
</dbReference>
<feature type="transmembrane region" description="Helical" evidence="12">
    <location>
        <begin position="115"/>
        <end position="138"/>
    </location>
</feature>
<evidence type="ECO:0000256" key="7">
    <source>
        <dbReference type="ARBA" id="ARBA00022692"/>
    </source>
</evidence>
<dbReference type="InterPro" id="IPR003352">
    <property type="entry name" value="PTS_EIIC"/>
</dbReference>
<keyword evidence="9 12" id="KW-1133">Transmembrane helix</keyword>
<keyword evidence="8" id="KW-0418">Kinase</keyword>
<reference evidence="15 16" key="1">
    <citation type="submission" date="2023-12" db="EMBL/GenBank/DDBJ databases">
        <title>N/s.</title>
        <authorList>
            <person name="Dale J."/>
        </authorList>
    </citation>
    <scope>NUCLEOTIDE SEQUENCE [LARGE SCALE GENOMIC DNA]</scope>
    <source>
        <strain evidence="15 16">2023EL-01226</strain>
    </source>
</reference>
<evidence type="ECO:0000313" key="15">
    <source>
        <dbReference type="EMBL" id="MDZ7469583.1"/>
    </source>
</evidence>
<comment type="subcellular location">
    <subcellularLocation>
        <location evidence="1">Cell membrane</location>
        <topology evidence="1">Multi-pass membrane protein</topology>
    </subcellularLocation>
</comment>
<dbReference type="InterPro" id="IPR036878">
    <property type="entry name" value="Glu_permease_IIB"/>
</dbReference>
<evidence type="ECO:0000259" key="13">
    <source>
        <dbReference type="PROSITE" id="PS51098"/>
    </source>
</evidence>
<keyword evidence="3" id="KW-1003">Cell membrane</keyword>
<dbReference type="PROSITE" id="PS51103">
    <property type="entry name" value="PTS_EIIC_TYPE_1"/>
    <property type="match status" value="1"/>
</dbReference>
<dbReference type="Gene3D" id="3.30.1360.60">
    <property type="entry name" value="Glucose permease domain IIB"/>
    <property type="match status" value="1"/>
</dbReference>
<feature type="transmembrane region" description="Helical" evidence="12">
    <location>
        <begin position="158"/>
        <end position="179"/>
    </location>
</feature>
<keyword evidence="2" id="KW-0813">Transport</keyword>
<dbReference type="SUPFAM" id="SSF55604">
    <property type="entry name" value="Glucose permease domain IIB"/>
    <property type="match status" value="1"/>
</dbReference>
<evidence type="ECO:0000313" key="16">
    <source>
        <dbReference type="Proteomes" id="UP001293169"/>
    </source>
</evidence>
<dbReference type="Proteomes" id="UP001293169">
    <property type="component" value="Unassembled WGS sequence"/>
</dbReference>
<dbReference type="PANTHER" id="PTHR30175:SF1">
    <property type="entry name" value="PTS SYSTEM ARBUTIN-, CELLOBIOSE-, AND SALICIN-SPECIFIC EIIBC COMPONENT-RELATED"/>
    <property type="match status" value="1"/>
</dbReference>
<evidence type="ECO:0000256" key="2">
    <source>
        <dbReference type="ARBA" id="ARBA00022448"/>
    </source>
</evidence>
<evidence type="ECO:0000256" key="4">
    <source>
        <dbReference type="ARBA" id="ARBA00022597"/>
    </source>
</evidence>